<feature type="repeat" description="ANK" evidence="6">
    <location>
        <begin position="1120"/>
        <end position="1160"/>
    </location>
</feature>
<evidence type="ECO:0000259" key="7">
    <source>
        <dbReference type="PROSITE" id="PS50011"/>
    </source>
</evidence>
<keyword evidence="6" id="KW-0040">ANK repeat</keyword>
<dbReference type="EMBL" id="LNIX01000005">
    <property type="protein sequence ID" value="OXA54763.1"/>
    <property type="molecule type" value="Genomic_DNA"/>
</dbReference>
<dbReference type="InterPro" id="IPR011009">
    <property type="entry name" value="Kinase-like_dom_sf"/>
</dbReference>
<accession>A0A226EB54</accession>
<evidence type="ECO:0000313" key="9">
    <source>
        <dbReference type="Proteomes" id="UP000198287"/>
    </source>
</evidence>
<dbReference type="Gene3D" id="1.25.40.20">
    <property type="entry name" value="Ankyrin repeat-containing domain"/>
    <property type="match status" value="2"/>
</dbReference>
<dbReference type="InterPro" id="IPR008271">
    <property type="entry name" value="Ser/Thr_kinase_AS"/>
</dbReference>
<keyword evidence="3 8" id="KW-0418">Kinase</keyword>
<keyword evidence="1" id="KW-0808">Transferase</keyword>
<dbReference type="PROSITE" id="PS50088">
    <property type="entry name" value="ANK_REPEAT"/>
    <property type="match status" value="4"/>
</dbReference>
<dbReference type="PROSITE" id="PS50297">
    <property type="entry name" value="ANK_REP_REGION"/>
    <property type="match status" value="1"/>
</dbReference>
<dbReference type="PROSITE" id="PS50011">
    <property type="entry name" value="PROTEIN_KINASE_DOM"/>
    <property type="match status" value="1"/>
</dbReference>
<dbReference type="Proteomes" id="UP000198287">
    <property type="component" value="Unassembled WGS sequence"/>
</dbReference>
<comment type="caution">
    <text evidence="8">The sequence shown here is derived from an EMBL/GenBank/DDBJ whole genome shotgun (WGS) entry which is preliminary data.</text>
</comment>
<evidence type="ECO:0000256" key="4">
    <source>
        <dbReference type="ARBA" id="ARBA00022840"/>
    </source>
</evidence>
<dbReference type="GO" id="GO:0004694">
    <property type="term" value="F:eukaryotic translation initiation factor 2alpha kinase activity"/>
    <property type="evidence" value="ECO:0007669"/>
    <property type="project" value="TreeGrafter"/>
</dbReference>
<dbReference type="PANTHER" id="PTHR11042:SF91">
    <property type="entry name" value="EUKARYOTIC TRANSLATION INITIATION FACTOR 2-ALPHA KINASE"/>
    <property type="match status" value="1"/>
</dbReference>
<dbReference type="STRING" id="158441.A0A226EB54"/>
<dbReference type="PANTHER" id="PTHR11042">
    <property type="entry name" value="EUKARYOTIC TRANSLATION INITIATION FACTOR 2-ALPHA KINASE EIF2-ALPHA KINASE -RELATED"/>
    <property type="match status" value="1"/>
</dbReference>
<evidence type="ECO:0000256" key="3">
    <source>
        <dbReference type="ARBA" id="ARBA00022777"/>
    </source>
</evidence>
<dbReference type="Pfam" id="PF05729">
    <property type="entry name" value="NACHT"/>
    <property type="match status" value="1"/>
</dbReference>
<dbReference type="GO" id="GO:0005634">
    <property type="term" value="C:nucleus"/>
    <property type="evidence" value="ECO:0007669"/>
    <property type="project" value="TreeGrafter"/>
</dbReference>
<feature type="repeat" description="ANK" evidence="6">
    <location>
        <begin position="1000"/>
        <end position="1022"/>
    </location>
</feature>
<dbReference type="PROSITE" id="PS00108">
    <property type="entry name" value="PROTEIN_KINASE_ST"/>
    <property type="match status" value="1"/>
</dbReference>
<dbReference type="InterPro" id="IPR050339">
    <property type="entry name" value="CC_SR_Kinase"/>
</dbReference>
<dbReference type="GO" id="GO:0005524">
    <property type="term" value="F:ATP binding"/>
    <property type="evidence" value="ECO:0007669"/>
    <property type="project" value="UniProtKB-KW"/>
</dbReference>
<feature type="repeat" description="ANK" evidence="6">
    <location>
        <begin position="1204"/>
        <end position="1236"/>
    </location>
</feature>
<keyword evidence="9" id="KW-1185">Reference proteome</keyword>
<comment type="similarity">
    <text evidence="5">Belongs to the protein kinase superfamily. Ser/Thr protein kinase family. GCN2 subfamily.</text>
</comment>
<dbReference type="InterPro" id="IPR002110">
    <property type="entry name" value="Ankyrin_rpt"/>
</dbReference>
<dbReference type="SMART" id="SM00248">
    <property type="entry name" value="ANK"/>
    <property type="match status" value="8"/>
</dbReference>
<feature type="domain" description="Protein kinase" evidence="7">
    <location>
        <begin position="11"/>
        <end position="318"/>
    </location>
</feature>
<feature type="repeat" description="ANK" evidence="6">
    <location>
        <begin position="915"/>
        <end position="947"/>
    </location>
</feature>
<evidence type="ECO:0000256" key="6">
    <source>
        <dbReference type="PROSITE-ProRule" id="PRU00023"/>
    </source>
</evidence>
<dbReference type="InterPro" id="IPR000719">
    <property type="entry name" value="Prot_kinase_dom"/>
</dbReference>
<dbReference type="SUPFAM" id="SSF56112">
    <property type="entry name" value="Protein kinase-like (PK-like)"/>
    <property type="match status" value="1"/>
</dbReference>
<dbReference type="SMART" id="SM00220">
    <property type="entry name" value="S_TKc"/>
    <property type="match status" value="1"/>
</dbReference>
<dbReference type="SUPFAM" id="SSF52540">
    <property type="entry name" value="P-loop containing nucleoside triphosphate hydrolases"/>
    <property type="match status" value="1"/>
</dbReference>
<evidence type="ECO:0000313" key="8">
    <source>
        <dbReference type="EMBL" id="OXA54763.1"/>
    </source>
</evidence>
<gene>
    <name evidence="8" type="ORF">Fcan01_11086</name>
</gene>
<dbReference type="Gene3D" id="3.30.200.20">
    <property type="entry name" value="Phosphorylase Kinase, domain 1"/>
    <property type="match status" value="1"/>
</dbReference>
<reference evidence="8 9" key="1">
    <citation type="submission" date="2015-12" db="EMBL/GenBank/DDBJ databases">
        <title>The genome of Folsomia candida.</title>
        <authorList>
            <person name="Faddeeva A."/>
            <person name="Derks M.F."/>
            <person name="Anvar Y."/>
            <person name="Smit S."/>
            <person name="Van Straalen N."/>
            <person name="Roelofs D."/>
        </authorList>
    </citation>
    <scope>NUCLEOTIDE SEQUENCE [LARGE SCALE GENOMIC DNA]</scope>
    <source>
        <strain evidence="8 9">VU population</strain>
        <tissue evidence="8">Whole body</tissue>
    </source>
</reference>
<dbReference type="GO" id="GO:0005737">
    <property type="term" value="C:cytoplasm"/>
    <property type="evidence" value="ECO:0007669"/>
    <property type="project" value="TreeGrafter"/>
</dbReference>
<keyword evidence="2" id="KW-0547">Nucleotide-binding</keyword>
<evidence type="ECO:0000256" key="2">
    <source>
        <dbReference type="ARBA" id="ARBA00022741"/>
    </source>
</evidence>
<keyword evidence="4" id="KW-0067">ATP-binding</keyword>
<dbReference type="Pfam" id="PF12796">
    <property type="entry name" value="Ank_2"/>
    <property type="match status" value="2"/>
</dbReference>
<dbReference type="InterPro" id="IPR007111">
    <property type="entry name" value="NACHT_NTPase"/>
</dbReference>
<organism evidence="8 9">
    <name type="scientific">Folsomia candida</name>
    <name type="common">Springtail</name>
    <dbReference type="NCBI Taxonomy" id="158441"/>
    <lineage>
        <taxon>Eukaryota</taxon>
        <taxon>Metazoa</taxon>
        <taxon>Ecdysozoa</taxon>
        <taxon>Arthropoda</taxon>
        <taxon>Hexapoda</taxon>
        <taxon>Collembola</taxon>
        <taxon>Entomobryomorpha</taxon>
        <taxon>Isotomoidea</taxon>
        <taxon>Isotomidae</taxon>
        <taxon>Proisotominae</taxon>
        <taxon>Folsomia</taxon>
    </lineage>
</organism>
<evidence type="ECO:0000256" key="1">
    <source>
        <dbReference type="ARBA" id="ARBA00022679"/>
    </source>
</evidence>
<dbReference type="Gene3D" id="3.40.50.300">
    <property type="entry name" value="P-loop containing nucleotide triphosphate hydrolases"/>
    <property type="match status" value="1"/>
</dbReference>
<protein>
    <submittedName>
        <fullName evidence="8">Interferon-induced, double-stranded RNA-activated protein kinase</fullName>
    </submittedName>
</protein>
<evidence type="ECO:0000256" key="5">
    <source>
        <dbReference type="ARBA" id="ARBA00037982"/>
    </source>
</evidence>
<dbReference type="InterPro" id="IPR036770">
    <property type="entry name" value="Ankyrin_rpt-contain_sf"/>
</dbReference>
<dbReference type="InterPro" id="IPR027417">
    <property type="entry name" value="P-loop_NTPase"/>
</dbReference>
<sequence length="1400" mass="160585">MTPLPEAEKDIKYLTEISSGSFGVVYEAKGTSDGLLYALKRISIGKFIKITRNINSIQKIFREIQVLGVLKHPNVVRYHESWISGPSKDTYQPFLINPNLAPDSTTSHREDSSSLTISQEEQKTFICIKMELCHGDLRKWIGQRSTQHDRNLDIAKICNIATQFLTGLDYIHSKKIIHRDLKPDNIFVNEENTDIQIKIGDFGLARNLTDDPSYAYTNEVGQYEYQSPEMSDTTVGKISHKSDIYTSALILLELLFVIDSRCKREEIFRQIKLQKCKFPPQFIKMYPKPYTLLRKMSSRNPAARISGKECIRTVNSWNIDELREQCLLGVLDIEKEIDLAMVNFFGKDVEFSTLTNGYFNERDELLKIEGMRDSLLDGQVSVGQLHNFQVDTNRYITRFFHRKIELHFDIFKYKLRNRITWAISGVTKTTLECLLSEHHGDAGTVIWSNITFLEKGKETESFAQLDDTEKNIHWIQISLNAEDELSLPTIHWVKTKGKISTLRDYVVRLDSSSPKSDQIPESEMLEHCLQNDLNKKVVIISDNAGMGKTTIVRNICHNLSESHPHIWLILVDLNNYTDELHVFKDMMYSTEQPLNSKSDTDQEIQTCIDFLSKSILKLGTEFENKLFESRFRTENSIAIFFDGFDEVCPTYKEIVIFLIKCLLKTKVLKIWITTRPSYRSELEDTLNEFAYSLEPFSKKDQIEFLVRFWKTELKLEGKNKHIQKLDRMTHYASKLLDLLEKRVGNDGEQQFAGIPLQTRLLGEGFSQNMKEFLDTEEAEISLSEDNFTLVNLYERFVEKKFLIYRTEKKKEIVTNLAAEEDNEDLRHIFYKRHKVAGLFAFFHQHDVATLLGERGLEKAIKTFKNIYTGERVGIILRVTLDQKPQFVHRTFAEYFCAWYLHDSFEKKIHGQLDSGGRSPFHLAAANGDLEKIKVALEGANNNNDFDAITRRDTLFNSTPLQYAAMAKRWKIVDLCLQSDAYRSSQELIDIKDFVTVHLKDGRTALHEACRLGHVHLVKEILSQLSHEIFIDVMTRATMLPEFYNQKELTPLDLAFPATPDSSRSEDIGDSKRLKYRLNLVTSSTFTALHHSAHSMSPDSLEVVKLIVESKLVDVNIRDRLGNTPLHEALYIHFFRRDKIQFCEVLKYLLDNGADPHIASKAGFTAVSSAAFFQNPVGLELLLGYGSTQADPEIVQDPEYPSLALGLTPLQCAVLSGSAECVDILLKRNVSLGSQKGSYLGKMNLTVFHLAAILPENVTNRRRILEALFRKNEEYASLSSENYVDINAKFSTSAENFKDFISDIMFFAKNDPAIKHYLWLFKFVRNWGVNSIVMGMISFSATDIAQKLDEIDTAEMLIAKGGHGSTGLIDSINFVHAIMVRAMKKHLIPRLNNLLWKRIYA</sequence>
<proteinExistence type="inferred from homology"/>
<name>A0A226EB54_FOLCA</name>
<dbReference type="OrthoDB" id="1405469at2759"/>
<dbReference type="Gene3D" id="1.10.510.10">
    <property type="entry name" value="Transferase(Phosphotransferase) domain 1"/>
    <property type="match status" value="1"/>
</dbReference>
<dbReference type="Pfam" id="PF00069">
    <property type="entry name" value="Pkinase"/>
    <property type="match status" value="1"/>
</dbReference>
<dbReference type="SUPFAM" id="SSF48403">
    <property type="entry name" value="Ankyrin repeat"/>
    <property type="match status" value="1"/>
</dbReference>